<accession>A0A2P8HWH4</accession>
<keyword evidence="2" id="KW-1185">Reference proteome</keyword>
<organism evidence="1 2">
    <name type="scientific">Salsuginibacillus halophilus</name>
    <dbReference type="NCBI Taxonomy" id="517424"/>
    <lineage>
        <taxon>Bacteria</taxon>
        <taxon>Bacillati</taxon>
        <taxon>Bacillota</taxon>
        <taxon>Bacilli</taxon>
        <taxon>Bacillales</taxon>
        <taxon>Bacillaceae</taxon>
        <taxon>Salsuginibacillus</taxon>
    </lineage>
</organism>
<comment type="caution">
    <text evidence="1">The sequence shown here is derived from an EMBL/GenBank/DDBJ whole genome shotgun (WGS) entry which is preliminary data.</text>
</comment>
<protein>
    <submittedName>
        <fullName evidence="1">Uncharacterized protein</fullName>
    </submittedName>
</protein>
<evidence type="ECO:0000313" key="2">
    <source>
        <dbReference type="Proteomes" id="UP000242310"/>
    </source>
</evidence>
<dbReference type="RefSeq" id="WP_106587893.1">
    <property type="nucleotide sequence ID" value="NZ_PYAV01000003.1"/>
</dbReference>
<dbReference type="EMBL" id="PYAV01000003">
    <property type="protein sequence ID" value="PSL50572.1"/>
    <property type="molecule type" value="Genomic_DNA"/>
</dbReference>
<evidence type="ECO:0000313" key="1">
    <source>
        <dbReference type="EMBL" id="PSL50572.1"/>
    </source>
</evidence>
<sequence length="135" mass="14672">MKQVLGVTTALIMFAVVWGMVFAVVFSPQQQNLIGSKTVGQTETEVPEKVVPDEDLFETLEDEVTEEENGEDMDEFEETDLTSGFANAEETSVLNEQFEAIEASPGVLSIGADGVSAAEVLNRLTEQGLLVEQEN</sequence>
<dbReference type="AlphaFoldDB" id="A0A2P8HWH4"/>
<gene>
    <name evidence="1" type="ORF">B0H94_103184</name>
</gene>
<name>A0A2P8HWH4_9BACI</name>
<proteinExistence type="predicted"/>
<reference evidence="1 2" key="1">
    <citation type="submission" date="2018-03" db="EMBL/GenBank/DDBJ databases">
        <title>Genomic Encyclopedia of Type Strains, Phase III (KMG-III): the genomes of soil and plant-associated and newly described type strains.</title>
        <authorList>
            <person name="Whitman W."/>
        </authorList>
    </citation>
    <scope>NUCLEOTIDE SEQUENCE [LARGE SCALE GENOMIC DNA]</scope>
    <source>
        <strain evidence="1 2">CGMCC 1.07653</strain>
    </source>
</reference>
<dbReference type="Proteomes" id="UP000242310">
    <property type="component" value="Unassembled WGS sequence"/>
</dbReference>